<evidence type="ECO:0000259" key="8">
    <source>
        <dbReference type="Pfam" id="PF18052"/>
    </source>
</evidence>
<dbReference type="InterPro" id="IPR044974">
    <property type="entry name" value="Disease_R_plants"/>
</dbReference>
<accession>A0AAQ3XBW1</accession>
<feature type="domain" description="Disease resistance protein winged helix" evidence="9">
    <location>
        <begin position="546"/>
        <end position="609"/>
    </location>
</feature>
<dbReference type="Pfam" id="PF00931">
    <property type="entry name" value="NB-ARC"/>
    <property type="match status" value="1"/>
</dbReference>
<dbReference type="PRINTS" id="PR00364">
    <property type="entry name" value="DISEASERSIST"/>
</dbReference>
<keyword evidence="4" id="KW-0547">Nucleotide-binding</keyword>
<evidence type="ECO:0000259" key="10">
    <source>
        <dbReference type="Pfam" id="PF23598"/>
    </source>
</evidence>
<dbReference type="InterPro" id="IPR038005">
    <property type="entry name" value="RX-like_CC"/>
</dbReference>
<evidence type="ECO:0000313" key="12">
    <source>
        <dbReference type="Proteomes" id="UP001341281"/>
    </source>
</evidence>
<dbReference type="InterPro" id="IPR027417">
    <property type="entry name" value="P-loop_NTPase"/>
</dbReference>
<feature type="domain" description="NB-ARC" evidence="7">
    <location>
        <begin position="286"/>
        <end position="455"/>
    </location>
</feature>
<keyword evidence="3" id="KW-0677">Repeat</keyword>
<protein>
    <recommendedName>
        <fullName evidence="13">NB-ARC domain-containing protein</fullName>
    </recommendedName>
</protein>
<dbReference type="InterPro" id="IPR042197">
    <property type="entry name" value="Apaf_helical"/>
</dbReference>
<gene>
    <name evidence="11" type="ORF">U9M48_039249</name>
</gene>
<dbReference type="InterPro" id="IPR036388">
    <property type="entry name" value="WH-like_DNA-bd_sf"/>
</dbReference>
<dbReference type="GO" id="GO:0009626">
    <property type="term" value="P:plant-type hypersensitive response"/>
    <property type="evidence" value="ECO:0007669"/>
    <property type="project" value="UniProtKB-ARBA"/>
</dbReference>
<dbReference type="Pfam" id="PF18052">
    <property type="entry name" value="Rx_N"/>
    <property type="match status" value="1"/>
</dbReference>
<dbReference type="Gene3D" id="3.80.10.10">
    <property type="entry name" value="Ribonuclease Inhibitor"/>
    <property type="match status" value="1"/>
</dbReference>
<keyword evidence="12" id="KW-1185">Reference proteome</keyword>
<evidence type="ECO:0000256" key="6">
    <source>
        <dbReference type="ARBA" id="ARBA00023054"/>
    </source>
</evidence>
<dbReference type="PANTHER" id="PTHR23155">
    <property type="entry name" value="DISEASE RESISTANCE PROTEIN RP"/>
    <property type="match status" value="1"/>
</dbReference>
<dbReference type="SUPFAM" id="SSF52058">
    <property type="entry name" value="L domain-like"/>
    <property type="match status" value="1"/>
</dbReference>
<evidence type="ECO:0000313" key="11">
    <source>
        <dbReference type="EMBL" id="WVZ93253.1"/>
    </source>
</evidence>
<dbReference type="AlphaFoldDB" id="A0AAQ3XBW1"/>
<evidence type="ECO:0000256" key="5">
    <source>
        <dbReference type="ARBA" id="ARBA00022821"/>
    </source>
</evidence>
<dbReference type="GO" id="GO:0043531">
    <property type="term" value="F:ADP binding"/>
    <property type="evidence" value="ECO:0007669"/>
    <property type="project" value="InterPro"/>
</dbReference>
<dbReference type="Gene3D" id="3.40.50.300">
    <property type="entry name" value="P-loop containing nucleotide triphosphate hydrolases"/>
    <property type="match status" value="1"/>
</dbReference>
<dbReference type="FunFam" id="1.10.10.10:FF:000322">
    <property type="entry name" value="Probable disease resistance protein At1g63360"/>
    <property type="match status" value="1"/>
</dbReference>
<evidence type="ECO:0000259" key="7">
    <source>
        <dbReference type="Pfam" id="PF00931"/>
    </source>
</evidence>
<keyword evidence="5" id="KW-0611">Plant defense</keyword>
<dbReference type="InterPro" id="IPR041118">
    <property type="entry name" value="Rx_N"/>
</dbReference>
<dbReference type="Gene3D" id="1.10.10.10">
    <property type="entry name" value="Winged helix-like DNA-binding domain superfamily/Winged helix DNA-binding domain"/>
    <property type="match status" value="1"/>
</dbReference>
<proteinExistence type="inferred from homology"/>
<evidence type="ECO:0000256" key="4">
    <source>
        <dbReference type="ARBA" id="ARBA00022741"/>
    </source>
</evidence>
<feature type="domain" description="Disease resistance N-terminal" evidence="8">
    <location>
        <begin position="125"/>
        <end position="209"/>
    </location>
</feature>
<dbReference type="PANTHER" id="PTHR23155:SF1107">
    <property type="entry name" value="OS08G0373000 PROTEIN"/>
    <property type="match status" value="1"/>
</dbReference>
<keyword evidence="6" id="KW-0175">Coiled coil</keyword>
<name>A0AAQ3XBW1_PASNO</name>
<keyword evidence="2" id="KW-0433">Leucine-rich repeat</keyword>
<evidence type="ECO:0008006" key="13">
    <source>
        <dbReference type="Google" id="ProtNLM"/>
    </source>
</evidence>
<dbReference type="Gene3D" id="1.20.5.4130">
    <property type="match status" value="1"/>
</dbReference>
<sequence>MAKEKYGLTFHLERQDKIVCRAYFSGEGWTGGRASHDPTDKHLVEGEKQWQGNRSETDEGRILMIWHFGNDEVKLATENGQVDLGSIIQPTCMRPSYPSIHTQSRAISKSSVPMAEPVVSAATGALKPLLEKLAATLGEEYKLFKGARGEVKSIAEELKFMHAFLLKMSDEENPDVQDKAWVKEMREPSYDMEDSVDEFKFHADEKSNNAHGLISKFKSFMDKIKARRDIAKAIEDLKIQVKEVADRNARYKARETISNSSNADVDRKALVMFENMSKLVVGLDMRKNMIIQRLKKTNGLQPPKVISIVGSGGIGKTTVAYQVYQDLKGEFESHAFVSVSRNPDYKSVLRNILHRLRDQGSCDSIQDWDLQLLISKINDFLGDKRYLVVIDDIWTKKAWKTISCALPTNDKNCKIITTTRDRAVAKACCSSDGDYVYEMKPLCDSDSRKLFLERLFGSEDKCPAHLRGISNKILEKCGGLPLAIISIISGLLASKPRKEDEWVRVQNTVGRGLENHPDTESMLQILSLSYFDLPYYLKTCLLYLSVFPEDSTINKKRLVRRWVAEGFIQKEQGRTLYELGERCFNDLVNRSLIQARGISMYGEVTACQVANTQYNADTNTHTTEPFVVVFGDGYEVPAPDSKVRRLSLHASREEKATALTDKNLSRVRSVTVFGNSVELPLSLRSKFSFLRVLDLQGCRKVEGHHLGNIGSSFQLKYLGLCETGVCELPEQIWKLKCIEILDPKETKVKELPAGIAQLQTLICLAIDKGVKLPDGIAGRLTALEDLDCVDIFKQSTSFPGELGQLEKLRNISLSLSSSENSSSVAGSDGTEYQEYLGNIASSLCKLGHIHFLSIDIEGKSRADLLSWALSGGDDAREYFSLDSSGGDDALPKAEINGSLKKLPYTL</sequence>
<dbReference type="Pfam" id="PF23598">
    <property type="entry name" value="LRR_14"/>
    <property type="match status" value="1"/>
</dbReference>
<reference evidence="11 12" key="1">
    <citation type="submission" date="2024-02" db="EMBL/GenBank/DDBJ databases">
        <title>High-quality chromosome-scale genome assembly of Pensacola bahiagrass (Paspalum notatum Flugge var. saurae).</title>
        <authorList>
            <person name="Vega J.M."/>
            <person name="Podio M."/>
            <person name="Orjuela J."/>
            <person name="Siena L.A."/>
            <person name="Pessino S.C."/>
            <person name="Combes M.C."/>
            <person name="Mariac C."/>
            <person name="Albertini E."/>
            <person name="Pupilli F."/>
            <person name="Ortiz J.P.A."/>
            <person name="Leblanc O."/>
        </authorList>
    </citation>
    <scope>NUCLEOTIDE SEQUENCE [LARGE SCALE GENOMIC DNA]</scope>
    <source>
        <strain evidence="11">R1</strain>
        <tissue evidence="11">Leaf</tissue>
    </source>
</reference>
<evidence type="ECO:0000256" key="2">
    <source>
        <dbReference type="ARBA" id="ARBA00022614"/>
    </source>
</evidence>
<organism evidence="11 12">
    <name type="scientific">Paspalum notatum var. saurae</name>
    <dbReference type="NCBI Taxonomy" id="547442"/>
    <lineage>
        <taxon>Eukaryota</taxon>
        <taxon>Viridiplantae</taxon>
        <taxon>Streptophyta</taxon>
        <taxon>Embryophyta</taxon>
        <taxon>Tracheophyta</taxon>
        <taxon>Spermatophyta</taxon>
        <taxon>Magnoliopsida</taxon>
        <taxon>Liliopsida</taxon>
        <taxon>Poales</taxon>
        <taxon>Poaceae</taxon>
        <taxon>PACMAD clade</taxon>
        <taxon>Panicoideae</taxon>
        <taxon>Andropogonodae</taxon>
        <taxon>Paspaleae</taxon>
        <taxon>Paspalinae</taxon>
        <taxon>Paspalum</taxon>
    </lineage>
</organism>
<feature type="domain" description="Disease resistance R13L4/SHOC-2-like LRR" evidence="10">
    <location>
        <begin position="667"/>
        <end position="867"/>
    </location>
</feature>
<evidence type="ECO:0000256" key="3">
    <source>
        <dbReference type="ARBA" id="ARBA00022737"/>
    </source>
</evidence>
<dbReference type="InterPro" id="IPR055414">
    <property type="entry name" value="LRR_R13L4/SHOC2-like"/>
</dbReference>
<evidence type="ECO:0000256" key="1">
    <source>
        <dbReference type="ARBA" id="ARBA00008894"/>
    </source>
</evidence>
<evidence type="ECO:0000259" key="9">
    <source>
        <dbReference type="Pfam" id="PF23559"/>
    </source>
</evidence>
<dbReference type="InterPro" id="IPR002182">
    <property type="entry name" value="NB-ARC"/>
</dbReference>
<dbReference type="InterPro" id="IPR032675">
    <property type="entry name" value="LRR_dom_sf"/>
</dbReference>
<dbReference type="FunFam" id="3.40.50.300:FF:001091">
    <property type="entry name" value="Probable disease resistance protein At1g61300"/>
    <property type="match status" value="1"/>
</dbReference>
<comment type="similarity">
    <text evidence="1">Belongs to the disease resistance NB-LRR family.</text>
</comment>
<dbReference type="GO" id="GO:0002758">
    <property type="term" value="P:innate immune response-activating signaling pathway"/>
    <property type="evidence" value="ECO:0007669"/>
    <property type="project" value="UniProtKB-ARBA"/>
</dbReference>
<dbReference type="GO" id="GO:0042742">
    <property type="term" value="P:defense response to bacterium"/>
    <property type="evidence" value="ECO:0007669"/>
    <property type="project" value="UniProtKB-ARBA"/>
</dbReference>
<dbReference type="CDD" id="cd14798">
    <property type="entry name" value="RX-CC_like"/>
    <property type="match status" value="1"/>
</dbReference>
<dbReference type="Pfam" id="PF23559">
    <property type="entry name" value="WHD_DRP"/>
    <property type="match status" value="1"/>
</dbReference>
<dbReference type="SUPFAM" id="SSF52540">
    <property type="entry name" value="P-loop containing nucleoside triphosphate hydrolases"/>
    <property type="match status" value="1"/>
</dbReference>
<dbReference type="Gene3D" id="1.10.8.430">
    <property type="entry name" value="Helical domain of apoptotic protease-activating factors"/>
    <property type="match status" value="1"/>
</dbReference>
<dbReference type="InterPro" id="IPR058922">
    <property type="entry name" value="WHD_DRP"/>
</dbReference>
<dbReference type="Proteomes" id="UP001341281">
    <property type="component" value="Chromosome 09"/>
</dbReference>
<dbReference type="EMBL" id="CP144753">
    <property type="protein sequence ID" value="WVZ93253.1"/>
    <property type="molecule type" value="Genomic_DNA"/>
</dbReference>